<dbReference type="Pfam" id="PF04519">
    <property type="entry name" value="Bactofilin"/>
    <property type="match status" value="1"/>
</dbReference>
<gene>
    <name evidence="4" type="ORF">LW347_02125</name>
</gene>
<sequence length="242" mass="26357">MRNYNLLWGIWAIWALLVAVWLMDIYSEFPLRYYGHGVVALLAVSAAIAFFYTVKRNNTMFSFDKNKKDVKEPQGRSEVNSSPAISPSNELINSVNPVRVKKDTFISQGARMTGSLSVDGNITVEGQVEGDVQCDNTVKVEHTGQVNGEIKSQQIVINGRVEGRVAASVVAILAQGKVFGDIFTDELSIEKGGIFTGQSHPLTPPVQGQEKLTYVEKKKEKTSKAPAEQENVVALAGSAPTA</sequence>
<feature type="region of interest" description="Disordered" evidence="2">
    <location>
        <begin position="217"/>
        <end position="242"/>
    </location>
</feature>
<dbReference type="PANTHER" id="PTHR35024:SF4">
    <property type="entry name" value="POLYMER-FORMING CYTOSKELETAL PROTEIN"/>
    <property type="match status" value="1"/>
</dbReference>
<evidence type="ECO:0000313" key="5">
    <source>
        <dbReference type="Proteomes" id="UP001059272"/>
    </source>
</evidence>
<dbReference type="PANTHER" id="PTHR35024">
    <property type="entry name" value="HYPOTHETICAL CYTOSOLIC PROTEIN"/>
    <property type="match status" value="1"/>
</dbReference>
<evidence type="ECO:0000256" key="3">
    <source>
        <dbReference type="SAM" id="Phobius"/>
    </source>
</evidence>
<organism evidence="4 5">
    <name type="scientific">Pectobacterium polonicum</name>
    <dbReference type="NCBI Taxonomy" id="2485124"/>
    <lineage>
        <taxon>Bacteria</taxon>
        <taxon>Pseudomonadati</taxon>
        <taxon>Pseudomonadota</taxon>
        <taxon>Gammaproteobacteria</taxon>
        <taxon>Enterobacterales</taxon>
        <taxon>Pectobacteriaceae</taxon>
        <taxon>Pectobacterium</taxon>
    </lineage>
</organism>
<dbReference type="EMBL" id="CP090065">
    <property type="protein sequence ID" value="UVO08815.1"/>
    <property type="molecule type" value="Genomic_DNA"/>
</dbReference>
<accession>A0AAE9NSF2</accession>
<dbReference type="AlphaFoldDB" id="A0AAE9NSF2"/>
<reference evidence="4" key="1">
    <citation type="submission" date="2021-12" db="EMBL/GenBank/DDBJ databases">
        <title>Genome sequence of novel Pectobacterium sp. causing blackleg.</title>
        <authorList>
            <person name="Wang J."/>
        </authorList>
    </citation>
    <scope>NUCLEOTIDE SEQUENCE</scope>
    <source>
        <strain evidence="4">BY21311</strain>
    </source>
</reference>
<proteinExistence type="inferred from homology"/>
<evidence type="ECO:0000256" key="2">
    <source>
        <dbReference type="SAM" id="MobiDB-lite"/>
    </source>
</evidence>
<dbReference type="Proteomes" id="UP001059272">
    <property type="component" value="Chromosome"/>
</dbReference>
<feature type="transmembrane region" description="Helical" evidence="3">
    <location>
        <begin position="33"/>
        <end position="54"/>
    </location>
</feature>
<dbReference type="InterPro" id="IPR007607">
    <property type="entry name" value="BacA/B"/>
</dbReference>
<name>A0AAE9NSF2_9GAMM</name>
<comment type="similarity">
    <text evidence="1">Belongs to the bactofilin family.</text>
</comment>
<evidence type="ECO:0000256" key="1">
    <source>
        <dbReference type="ARBA" id="ARBA00044755"/>
    </source>
</evidence>
<protein>
    <submittedName>
        <fullName evidence="4">Polymer-forming cytoskeletal protein</fullName>
    </submittedName>
</protein>
<keyword evidence="3" id="KW-0472">Membrane</keyword>
<dbReference type="KEGG" id="ppoo:LW347_02125"/>
<keyword evidence="3" id="KW-1133">Transmembrane helix</keyword>
<evidence type="ECO:0000313" key="4">
    <source>
        <dbReference type="EMBL" id="UVO08815.1"/>
    </source>
</evidence>
<keyword evidence="3" id="KW-0812">Transmembrane</keyword>
<feature type="transmembrane region" description="Helical" evidence="3">
    <location>
        <begin position="7"/>
        <end position="27"/>
    </location>
</feature>